<name>A0A2U1ASG5_9BACT</name>
<protein>
    <submittedName>
        <fullName evidence="2">Prepilin-type N-terminal cleavage/methylation domain-containing protein/prepilin-type processing-associated H-X9-DG protein</fullName>
    </submittedName>
</protein>
<dbReference type="PANTHER" id="PTHR30093">
    <property type="entry name" value="GENERAL SECRETION PATHWAY PROTEIN G"/>
    <property type="match status" value="1"/>
</dbReference>
<sequence>MKKTENKNNCFTLIELLVVIAIIAILAGMLLPALSKSRERAKAITCTSNMKQVFTGLSMYVNDYNGWLPRTNWHCAYATSIVGYLGISSGVEWGGAPYYKQPKTVLHCPAADTSITGSVTYYGPSYSPTMKWPVSYAGGKENGCWIYLDDWDLTKPSQKLDKILSGSAILVDMNWTLNETGFAGVQVFVGDYTLSSPNAPGFKHNLGSNFLFTDGHVALVRYRNGANCLDNDYKML</sequence>
<accession>A0A2U1ASG5</accession>
<organism evidence="2 3">
    <name type="scientific">Victivallis vadensis</name>
    <dbReference type="NCBI Taxonomy" id="172901"/>
    <lineage>
        <taxon>Bacteria</taxon>
        <taxon>Pseudomonadati</taxon>
        <taxon>Lentisphaerota</taxon>
        <taxon>Lentisphaeria</taxon>
        <taxon>Victivallales</taxon>
        <taxon>Victivallaceae</taxon>
        <taxon>Victivallis</taxon>
    </lineage>
</organism>
<dbReference type="AlphaFoldDB" id="A0A2U1ASG5"/>
<comment type="caution">
    <text evidence="2">The sequence shown here is derived from an EMBL/GenBank/DDBJ whole genome shotgun (WGS) entry which is preliminary data.</text>
</comment>
<keyword evidence="1" id="KW-1133">Transmembrane helix</keyword>
<dbReference type="GeneID" id="78296032"/>
<dbReference type="InterPro" id="IPR012902">
    <property type="entry name" value="N_methyl_site"/>
</dbReference>
<proteinExistence type="predicted"/>
<reference evidence="2 3" key="1">
    <citation type="submission" date="2018-04" db="EMBL/GenBank/DDBJ databases">
        <title>Genomic Encyclopedia of Type Strains, Phase IV (KMG-IV): sequencing the most valuable type-strain genomes for metagenomic binning, comparative biology and taxonomic classification.</title>
        <authorList>
            <person name="Goeker M."/>
        </authorList>
    </citation>
    <scope>NUCLEOTIDE SEQUENCE [LARGE SCALE GENOMIC DNA]</scope>
    <source>
        <strain evidence="2 3">DSM 14823</strain>
    </source>
</reference>
<gene>
    <name evidence="2" type="ORF">C8D82_12159</name>
</gene>
<evidence type="ECO:0000313" key="3">
    <source>
        <dbReference type="Proteomes" id="UP000245959"/>
    </source>
</evidence>
<keyword evidence="1" id="KW-0472">Membrane</keyword>
<keyword evidence="1" id="KW-0812">Transmembrane</keyword>
<dbReference type="Proteomes" id="UP000245959">
    <property type="component" value="Unassembled WGS sequence"/>
</dbReference>
<dbReference type="EMBL" id="QEKH01000021">
    <property type="protein sequence ID" value="PVY39384.1"/>
    <property type="molecule type" value="Genomic_DNA"/>
</dbReference>
<evidence type="ECO:0000256" key="1">
    <source>
        <dbReference type="SAM" id="Phobius"/>
    </source>
</evidence>
<dbReference type="InterPro" id="IPR045584">
    <property type="entry name" value="Pilin-like"/>
</dbReference>
<dbReference type="PANTHER" id="PTHR30093:SF2">
    <property type="entry name" value="TYPE II SECRETION SYSTEM PROTEIN H"/>
    <property type="match status" value="1"/>
</dbReference>
<evidence type="ECO:0000313" key="2">
    <source>
        <dbReference type="EMBL" id="PVY39384.1"/>
    </source>
</evidence>
<feature type="transmembrane region" description="Helical" evidence="1">
    <location>
        <begin position="12"/>
        <end position="34"/>
    </location>
</feature>
<dbReference type="NCBIfam" id="TIGR02532">
    <property type="entry name" value="IV_pilin_GFxxxE"/>
    <property type="match status" value="1"/>
</dbReference>
<dbReference type="SUPFAM" id="SSF54523">
    <property type="entry name" value="Pili subunits"/>
    <property type="match status" value="1"/>
</dbReference>
<dbReference type="RefSeq" id="WP_116884740.1">
    <property type="nucleotide sequence ID" value="NZ_CABMMC010000002.1"/>
</dbReference>
<keyword evidence="3" id="KW-1185">Reference proteome</keyword>
<dbReference type="OrthoDB" id="255848at2"/>
<dbReference type="Gene3D" id="3.30.700.10">
    <property type="entry name" value="Glycoprotein, Type 4 Pilin"/>
    <property type="match status" value="1"/>
</dbReference>
<dbReference type="Pfam" id="PF07963">
    <property type="entry name" value="N_methyl"/>
    <property type="match status" value="1"/>
</dbReference>